<keyword evidence="3" id="KW-1185">Reference proteome</keyword>
<proteinExistence type="predicted"/>
<dbReference type="Proteomes" id="UP000198748">
    <property type="component" value="Unassembled WGS sequence"/>
</dbReference>
<dbReference type="RefSeq" id="WP_090153316.1">
    <property type="nucleotide sequence ID" value="NZ_FNAN01000011.1"/>
</dbReference>
<keyword evidence="1" id="KW-0472">Membrane</keyword>
<name>A0A1G7LRX2_9BACT</name>
<keyword evidence="1" id="KW-0812">Transmembrane</keyword>
<dbReference type="EMBL" id="FNAN01000011">
    <property type="protein sequence ID" value="SDF52262.1"/>
    <property type="molecule type" value="Genomic_DNA"/>
</dbReference>
<feature type="transmembrane region" description="Helical" evidence="1">
    <location>
        <begin position="6"/>
        <end position="23"/>
    </location>
</feature>
<protein>
    <submittedName>
        <fullName evidence="2">Uncharacterized protein</fullName>
    </submittedName>
</protein>
<reference evidence="3" key="1">
    <citation type="submission" date="2016-10" db="EMBL/GenBank/DDBJ databases">
        <authorList>
            <person name="Varghese N."/>
            <person name="Submissions S."/>
        </authorList>
    </citation>
    <scope>NUCLEOTIDE SEQUENCE [LARGE SCALE GENOMIC DNA]</scope>
    <source>
        <strain evidence="3">DSM 25329</strain>
    </source>
</reference>
<dbReference type="STRING" id="659014.SAMN04487996_11165"/>
<evidence type="ECO:0000313" key="3">
    <source>
        <dbReference type="Proteomes" id="UP000198748"/>
    </source>
</evidence>
<evidence type="ECO:0000313" key="2">
    <source>
        <dbReference type="EMBL" id="SDF52262.1"/>
    </source>
</evidence>
<dbReference type="OrthoDB" id="960066at2"/>
<evidence type="ECO:0000256" key="1">
    <source>
        <dbReference type="SAM" id="Phobius"/>
    </source>
</evidence>
<keyword evidence="1" id="KW-1133">Transmembrane helix</keyword>
<dbReference type="AlphaFoldDB" id="A0A1G7LRX2"/>
<sequence>MTRTTKKWAGIALSAAVVFLFLFQRKMEDARMQGMWEQKYHRTRMQIGWQLMHLRHGYGTRQMPVSQNTMREIGRLWEDRDVLFHLLRHRKSAFSADSLNKLKSLINRRAPLTTVLGEIERIEKANETN</sequence>
<accession>A0A1G7LRX2</accession>
<organism evidence="2 3">
    <name type="scientific">Dyadobacter soli</name>
    <dbReference type="NCBI Taxonomy" id="659014"/>
    <lineage>
        <taxon>Bacteria</taxon>
        <taxon>Pseudomonadati</taxon>
        <taxon>Bacteroidota</taxon>
        <taxon>Cytophagia</taxon>
        <taxon>Cytophagales</taxon>
        <taxon>Spirosomataceae</taxon>
        <taxon>Dyadobacter</taxon>
    </lineage>
</organism>
<gene>
    <name evidence="2" type="ORF">SAMN04487996_11165</name>
</gene>